<dbReference type="InterPro" id="IPR003439">
    <property type="entry name" value="ABC_transporter-like_ATP-bd"/>
</dbReference>
<feature type="transmembrane region" description="Helical" evidence="10">
    <location>
        <begin position="63"/>
        <end position="85"/>
    </location>
</feature>
<feature type="transmembrane region" description="Helical" evidence="10">
    <location>
        <begin position="352"/>
        <end position="373"/>
    </location>
</feature>
<feature type="transmembrane region" description="Helical" evidence="10">
    <location>
        <begin position="446"/>
        <end position="465"/>
    </location>
</feature>
<feature type="compositionally biased region" description="Polar residues" evidence="9">
    <location>
        <begin position="668"/>
        <end position="677"/>
    </location>
</feature>
<feature type="transmembrane region" description="Helical" evidence="10">
    <location>
        <begin position="300"/>
        <end position="317"/>
    </location>
</feature>
<keyword evidence="13" id="KW-1185">Reference proteome</keyword>
<evidence type="ECO:0000313" key="12">
    <source>
        <dbReference type="EMBL" id="GAA1428630.1"/>
    </source>
</evidence>
<dbReference type="CDD" id="cd06581">
    <property type="entry name" value="TM_PBP1_LivM_like"/>
    <property type="match status" value="1"/>
</dbReference>
<feature type="transmembrane region" description="Helical" evidence="10">
    <location>
        <begin position="183"/>
        <end position="203"/>
    </location>
</feature>
<keyword evidence="3" id="KW-1003">Cell membrane</keyword>
<protein>
    <recommendedName>
        <fullName evidence="11">ABC transporter domain-containing protein</fullName>
    </recommendedName>
</protein>
<feature type="compositionally biased region" description="Low complexity" evidence="9">
    <location>
        <begin position="752"/>
        <end position="762"/>
    </location>
</feature>
<dbReference type="InterPro" id="IPR051120">
    <property type="entry name" value="ABC_AA/LPS_Transport"/>
</dbReference>
<feature type="transmembrane region" description="Helical" evidence="10">
    <location>
        <begin position="496"/>
        <end position="520"/>
    </location>
</feature>
<feature type="transmembrane region" description="Helical" evidence="10">
    <location>
        <begin position="379"/>
        <end position="398"/>
    </location>
</feature>
<evidence type="ECO:0000256" key="8">
    <source>
        <dbReference type="ARBA" id="ARBA00023136"/>
    </source>
</evidence>
<evidence type="ECO:0000256" key="10">
    <source>
        <dbReference type="SAM" id="Phobius"/>
    </source>
</evidence>
<feature type="compositionally biased region" description="Low complexity" evidence="9">
    <location>
        <begin position="598"/>
        <end position="607"/>
    </location>
</feature>
<sequence>MSSLTYDLTLAGLSVGAAAALTGIGLIVTYRATGVLNFAHGAIAMVCAYVLRQCVVEWGWPLWWAAVFALVVVAPGIGVVLERFVFRPLSVLGGDPAQTLVASLGVFVLLVGGAALLWGQGARDDAPVLLAAEPWGQLAVVAVLAAGVAAVVRFSRFGRELRAVVDDRQLAVLGGVDADRVAAVGWAFGSFTAGLTGVLLAPYVRLDPYGLPLLVMEVLAVAVAARMRSLSVAVVVALGIGVAQSQLTRLHPSGWAQPLVQALGSNLFVVALLIAALALPGVGTRDALPRSATARVPTPPGAWIVAGVLFLLPLGFAGRDLHTAVQVPALGVVLLSLVVVTGRGGQISLGQAAYAGLGALFTALLAAGRFPGLPRLPELAALAVAVILVAPLGVLTGWPAIGRRGLALALATFAVGVGVSRFVFAQPYATAGLFLNRPAGFDNDRAYYALELALLVCALLATAALRRGRVGRALAAMRDHESGARAAGVPVPSLKLLAFVCGAALAALGGGMLGMGLRAFDPAAFDPVRGLLWFAAVVVLGADSTLGALLAAALLVGLDAGTRGGVAAAVIGVLAVLVGRFPGGPYEALRSAAQRLHGTPSLTPLGTRLRRRLHGPPEEPPPVPVASGATATTGTAGAGPASAVSHVRGTETAPEAQDTGPAWRERPTPSTGASLDTATPPAGREESGGRPARPASGPRDTEAAPDARDTGTRPTEREKAGGGPSGTTGGRRGAKGAPDARDTGTTGPERPTPSTDSTTPPTGRGNSRFGERRTADAEAADGRGASRPRRRGLGRRWLWFPGRSGAVAPGGPGRPAGWAGAAAAYGPGDVSVLEARALRVRYGGFIALDGVGLRVPPGRVTAVVGPNGAGKSTLFHCLAGTLRPERGVVRFGARDVTRLPAHARTRLGVARTFQQLAVFPTLTVAENVRVGAEQGRVSDPGAVERTLRLLGLDGPVRALPAAGLPTGTLRRVELARALAGGPRVLLLDEPAAGLDTAEVAALARILKALAADGMALLVVEHDLDLVADLADVVHVMTAGRIVATGPPGHVLDTLGEATGR</sequence>
<dbReference type="CDD" id="cd03219">
    <property type="entry name" value="ABC_Mj1267_LivG_branched"/>
    <property type="match status" value="1"/>
</dbReference>
<proteinExistence type="predicted"/>
<keyword evidence="6" id="KW-0067">ATP-binding</keyword>
<feature type="transmembrane region" description="Helical" evidence="10">
    <location>
        <begin position="97"/>
        <end position="119"/>
    </location>
</feature>
<name>A0ABP4JV24_9ACTN</name>
<feature type="transmembrane region" description="Helical" evidence="10">
    <location>
        <begin position="565"/>
        <end position="583"/>
    </location>
</feature>
<comment type="subcellular location">
    <subcellularLocation>
        <location evidence="1">Cell membrane</location>
        <topology evidence="1">Multi-pass membrane protein</topology>
    </subcellularLocation>
</comment>
<keyword evidence="2" id="KW-0813">Transport</keyword>
<feature type="compositionally biased region" description="Low complexity" evidence="9">
    <location>
        <begin position="625"/>
        <end position="645"/>
    </location>
</feature>
<dbReference type="PROSITE" id="PS50893">
    <property type="entry name" value="ABC_TRANSPORTER_2"/>
    <property type="match status" value="1"/>
</dbReference>
<accession>A0ABP4JV24</accession>
<dbReference type="InterPro" id="IPR003593">
    <property type="entry name" value="AAA+_ATPase"/>
</dbReference>
<feature type="compositionally biased region" description="Gly residues" evidence="9">
    <location>
        <begin position="721"/>
        <end position="731"/>
    </location>
</feature>
<feature type="transmembrane region" description="Helical" evidence="10">
    <location>
        <begin position="209"/>
        <end position="225"/>
    </location>
</feature>
<evidence type="ECO:0000256" key="6">
    <source>
        <dbReference type="ARBA" id="ARBA00022840"/>
    </source>
</evidence>
<keyword evidence="5" id="KW-0547">Nucleotide-binding</keyword>
<dbReference type="InterPro" id="IPR043428">
    <property type="entry name" value="LivM-like"/>
</dbReference>
<feature type="transmembrane region" description="Helical" evidence="10">
    <location>
        <begin position="6"/>
        <end position="28"/>
    </location>
</feature>
<feature type="transmembrane region" description="Helical" evidence="10">
    <location>
        <begin position="323"/>
        <end position="340"/>
    </location>
</feature>
<dbReference type="SUPFAM" id="SSF52540">
    <property type="entry name" value="P-loop containing nucleoside triphosphate hydrolases"/>
    <property type="match status" value="1"/>
</dbReference>
<feature type="domain" description="ABC transporter" evidence="11">
    <location>
        <begin position="833"/>
        <end position="1057"/>
    </location>
</feature>
<evidence type="ECO:0000256" key="5">
    <source>
        <dbReference type="ARBA" id="ARBA00022741"/>
    </source>
</evidence>
<evidence type="ECO:0000256" key="9">
    <source>
        <dbReference type="SAM" id="MobiDB-lite"/>
    </source>
</evidence>
<feature type="transmembrane region" description="Helical" evidence="10">
    <location>
        <begin position="532"/>
        <end position="558"/>
    </location>
</feature>
<evidence type="ECO:0000256" key="1">
    <source>
        <dbReference type="ARBA" id="ARBA00004651"/>
    </source>
</evidence>
<evidence type="ECO:0000256" key="7">
    <source>
        <dbReference type="ARBA" id="ARBA00022989"/>
    </source>
</evidence>
<dbReference type="RefSeq" id="WP_344014662.1">
    <property type="nucleotide sequence ID" value="NZ_BAAAIZ010000064.1"/>
</dbReference>
<feature type="transmembrane region" description="Helical" evidence="10">
    <location>
        <begin position="230"/>
        <end position="247"/>
    </location>
</feature>
<reference evidence="13" key="1">
    <citation type="journal article" date="2019" name="Int. J. Syst. Evol. Microbiol.">
        <title>The Global Catalogue of Microorganisms (GCM) 10K type strain sequencing project: providing services to taxonomists for standard genome sequencing and annotation.</title>
        <authorList>
            <consortium name="The Broad Institute Genomics Platform"/>
            <consortium name="The Broad Institute Genome Sequencing Center for Infectious Disease"/>
            <person name="Wu L."/>
            <person name="Ma J."/>
        </authorList>
    </citation>
    <scope>NUCLEOTIDE SEQUENCE [LARGE SCALE GENOMIC DNA]</scope>
    <source>
        <strain evidence="13">JCM 11756</strain>
    </source>
</reference>
<dbReference type="InterPro" id="IPR027417">
    <property type="entry name" value="P-loop_NTPase"/>
</dbReference>
<dbReference type="PANTHER" id="PTHR45772">
    <property type="entry name" value="CONSERVED COMPONENT OF ABC TRANSPORTER FOR NATURAL AMINO ACIDS-RELATED"/>
    <property type="match status" value="1"/>
</dbReference>
<keyword evidence="4 10" id="KW-0812">Transmembrane</keyword>
<feature type="transmembrane region" description="Helical" evidence="10">
    <location>
        <begin position="134"/>
        <end position="152"/>
    </location>
</feature>
<dbReference type="Gene3D" id="3.40.50.300">
    <property type="entry name" value="P-loop containing nucleotide triphosphate hydrolases"/>
    <property type="match status" value="1"/>
</dbReference>
<feature type="region of interest" description="Disordered" evidence="9">
    <location>
        <begin position="598"/>
        <end position="790"/>
    </location>
</feature>
<feature type="transmembrane region" description="Helical" evidence="10">
    <location>
        <begin position="405"/>
        <end position="426"/>
    </location>
</feature>
<feature type="compositionally biased region" description="Basic and acidic residues" evidence="9">
    <location>
        <begin position="699"/>
        <end position="720"/>
    </location>
</feature>
<feature type="transmembrane region" description="Helical" evidence="10">
    <location>
        <begin position="259"/>
        <end position="279"/>
    </location>
</feature>
<dbReference type="PANTHER" id="PTHR45772:SF1">
    <property type="entry name" value="ABC TRANSPORTER ATP-BINDING PROTEIN"/>
    <property type="match status" value="1"/>
</dbReference>
<dbReference type="Proteomes" id="UP001500973">
    <property type="component" value="Unassembled WGS sequence"/>
</dbReference>
<comment type="caution">
    <text evidence="12">The sequence shown here is derived from an EMBL/GenBank/DDBJ whole genome shotgun (WGS) entry which is preliminary data.</text>
</comment>
<organism evidence="12 13">
    <name type="scientific">Streptomyces thermospinosisporus</name>
    <dbReference type="NCBI Taxonomy" id="161482"/>
    <lineage>
        <taxon>Bacteria</taxon>
        <taxon>Bacillati</taxon>
        <taxon>Actinomycetota</taxon>
        <taxon>Actinomycetes</taxon>
        <taxon>Kitasatosporales</taxon>
        <taxon>Streptomycetaceae</taxon>
        <taxon>Streptomyces</taxon>
    </lineage>
</organism>
<keyword evidence="8 10" id="KW-0472">Membrane</keyword>
<evidence type="ECO:0000256" key="4">
    <source>
        <dbReference type="ARBA" id="ARBA00022692"/>
    </source>
</evidence>
<dbReference type="Pfam" id="PF02653">
    <property type="entry name" value="BPD_transp_2"/>
    <property type="match status" value="2"/>
</dbReference>
<dbReference type="EMBL" id="BAAAIZ010000064">
    <property type="protein sequence ID" value="GAA1428630.1"/>
    <property type="molecule type" value="Genomic_DNA"/>
</dbReference>
<evidence type="ECO:0000256" key="3">
    <source>
        <dbReference type="ARBA" id="ARBA00022475"/>
    </source>
</evidence>
<dbReference type="CDD" id="cd06582">
    <property type="entry name" value="TM_PBP1_LivH_like"/>
    <property type="match status" value="1"/>
</dbReference>
<dbReference type="Pfam" id="PF00005">
    <property type="entry name" value="ABC_tran"/>
    <property type="match status" value="1"/>
</dbReference>
<evidence type="ECO:0000259" key="11">
    <source>
        <dbReference type="PROSITE" id="PS50893"/>
    </source>
</evidence>
<gene>
    <name evidence="12" type="ORF">GCM10009601_42260</name>
</gene>
<keyword evidence="7 10" id="KW-1133">Transmembrane helix</keyword>
<dbReference type="SMART" id="SM00382">
    <property type="entry name" value="AAA"/>
    <property type="match status" value="1"/>
</dbReference>
<evidence type="ECO:0000313" key="13">
    <source>
        <dbReference type="Proteomes" id="UP001500973"/>
    </source>
</evidence>
<evidence type="ECO:0000256" key="2">
    <source>
        <dbReference type="ARBA" id="ARBA00022448"/>
    </source>
</evidence>
<dbReference type="InterPro" id="IPR001851">
    <property type="entry name" value="ABC_transp_permease"/>
</dbReference>
<feature type="transmembrane region" description="Helical" evidence="10">
    <location>
        <begin position="35"/>
        <end position="51"/>
    </location>
</feature>